<sequence>MAQLPVDEIPPGDPIYAWAPVGDTINSSPSSDAGSNHENPPSVSVTANADGLYESSVPASRTVLSPNTWYDIFPFDPSGIPRDIAQETLRPSPHGGEEEEEEEEEVGAQLVDILMSFRTESSDIQGNFRIQVSKERTRREEYYPWLDHVVEHGAVQHSTGGAEGAEGSAEGGGRREAGDGAVVPAGRLGEVVETVFGGASEEEMQDAWDKAMEVFSKVHYKFHEE</sequence>
<dbReference type="AlphaFoldDB" id="A0A1E3K806"/>
<feature type="region of interest" description="Disordered" evidence="1">
    <location>
        <begin position="80"/>
        <end position="104"/>
    </location>
</feature>
<proteinExistence type="predicted"/>
<dbReference type="Proteomes" id="UP000095149">
    <property type="component" value="Unassembled WGS sequence"/>
</dbReference>
<gene>
    <name evidence="2" type="ORF">I350_02586</name>
</gene>
<comment type="caution">
    <text evidence="2">The sequence shown here is derived from an EMBL/GenBank/DDBJ whole genome shotgun (WGS) entry which is preliminary data.</text>
</comment>
<evidence type="ECO:0000256" key="1">
    <source>
        <dbReference type="SAM" id="MobiDB-lite"/>
    </source>
</evidence>
<dbReference type="EMBL" id="MEKH01000004">
    <property type="protein sequence ID" value="ODO08993.1"/>
    <property type="molecule type" value="Genomic_DNA"/>
</dbReference>
<evidence type="ECO:0000313" key="3">
    <source>
        <dbReference type="Proteomes" id="UP000095149"/>
    </source>
</evidence>
<name>A0A1E3K806_9TREE</name>
<reference evidence="2 3" key="1">
    <citation type="submission" date="2016-06" db="EMBL/GenBank/DDBJ databases">
        <title>Evolution of pathogenesis and genome organization in the Tremellales.</title>
        <authorList>
            <person name="Cuomo C."/>
            <person name="Litvintseva A."/>
            <person name="Heitman J."/>
            <person name="Chen Y."/>
            <person name="Sun S."/>
            <person name="Springer D."/>
            <person name="Dromer F."/>
            <person name="Young S."/>
            <person name="Zeng Q."/>
            <person name="Chapman S."/>
            <person name="Gujja S."/>
            <person name="Saif S."/>
            <person name="Birren B."/>
        </authorList>
    </citation>
    <scope>NUCLEOTIDE SEQUENCE [LARGE SCALE GENOMIC DNA]</scope>
    <source>
        <strain evidence="2 3">CBS 6273</strain>
    </source>
</reference>
<accession>A0A1E3K806</accession>
<evidence type="ECO:0000313" key="2">
    <source>
        <dbReference type="EMBL" id="ODO08993.1"/>
    </source>
</evidence>
<feature type="region of interest" description="Disordered" evidence="1">
    <location>
        <begin position="157"/>
        <end position="183"/>
    </location>
</feature>
<feature type="compositionally biased region" description="Polar residues" evidence="1">
    <location>
        <begin position="24"/>
        <end position="47"/>
    </location>
</feature>
<protein>
    <submittedName>
        <fullName evidence="2">Uncharacterized protein</fullName>
    </submittedName>
</protein>
<organism evidence="2 3">
    <name type="scientific">Cryptococcus amylolentus CBS 6273</name>
    <dbReference type="NCBI Taxonomy" id="1296118"/>
    <lineage>
        <taxon>Eukaryota</taxon>
        <taxon>Fungi</taxon>
        <taxon>Dikarya</taxon>
        <taxon>Basidiomycota</taxon>
        <taxon>Agaricomycotina</taxon>
        <taxon>Tremellomycetes</taxon>
        <taxon>Tremellales</taxon>
        <taxon>Cryptococcaceae</taxon>
        <taxon>Cryptococcus</taxon>
    </lineage>
</organism>
<feature type="region of interest" description="Disordered" evidence="1">
    <location>
        <begin position="1"/>
        <end position="49"/>
    </location>
</feature>